<feature type="compositionally biased region" description="Low complexity" evidence="1">
    <location>
        <begin position="29"/>
        <end position="49"/>
    </location>
</feature>
<dbReference type="InterPro" id="IPR021416">
    <property type="entry name" value="DUF3048_N"/>
</dbReference>
<protein>
    <recommendedName>
        <fullName evidence="6">Lipoprotein yerB</fullName>
    </recommendedName>
</protein>
<evidence type="ECO:0000259" key="4">
    <source>
        <dbReference type="Pfam" id="PF17479"/>
    </source>
</evidence>
<feature type="chain" id="PRO_5039450814" description="Lipoprotein yerB" evidence="2">
    <location>
        <begin position="25"/>
        <end position="375"/>
    </location>
</feature>
<organism evidence="5">
    <name type="scientific">uncultured Eubacteriales bacterium</name>
    <dbReference type="NCBI Taxonomy" id="172733"/>
    <lineage>
        <taxon>Bacteria</taxon>
        <taxon>Bacillati</taxon>
        <taxon>Bacillota</taxon>
        <taxon>Clostridia</taxon>
        <taxon>Eubacteriales</taxon>
        <taxon>environmental samples</taxon>
    </lineage>
</organism>
<feature type="domain" description="DUF3048" evidence="3">
    <location>
        <begin position="62"/>
        <end position="217"/>
    </location>
</feature>
<reference evidence="5" key="1">
    <citation type="submission" date="2016-04" db="EMBL/GenBank/DDBJ databases">
        <authorList>
            <person name="Evans L.H."/>
            <person name="Alamgir A."/>
            <person name="Owens N."/>
            <person name="Weber N.D."/>
            <person name="Virtaneva K."/>
            <person name="Barbian K."/>
            <person name="Babar A."/>
            <person name="Rosenke K."/>
        </authorList>
    </citation>
    <scope>NUCLEOTIDE SEQUENCE</scope>
    <source>
        <strain evidence="5">86</strain>
    </source>
</reference>
<dbReference type="EMBL" id="FLUN01000001">
    <property type="protein sequence ID" value="SBW05560.1"/>
    <property type="molecule type" value="Genomic_DNA"/>
</dbReference>
<dbReference type="AlphaFoldDB" id="A0A212K1D0"/>
<feature type="region of interest" description="Disordered" evidence="1">
    <location>
        <begin position="25"/>
        <end position="65"/>
    </location>
</feature>
<keyword evidence="2" id="KW-0732">Signal</keyword>
<dbReference type="Pfam" id="PF17479">
    <property type="entry name" value="DUF3048_C"/>
    <property type="match status" value="1"/>
</dbReference>
<evidence type="ECO:0000313" key="5">
    <source>
        <dbReference type="EMBL" id="SBW05560.1"/>
    </source>
</evidence>
<evidence type="ECO:0000256" key="1">
    <source>
        <dbReference type="SAM" id="MobiDB-lite"/>
    </source>
</evidence>
<feature type="signal peptide" evidence="2">
    <location>
        <begin position="1"/>
        <end position="24"/>
    </location>
</feature>
<dbReference type="InterPro" id="IPR035328">
    <property type="entry name" value="DUF3048_C"/>
</dbReference>
<accession>A0A212K1D0</accession>
<evidence type="ECO:0000259" key="3">
    <source>
        <dbReference type="Pfam" id="PF11258"/>
    </source>
</evidence>
<dbReference type="InterPro" id="IPR023158">
    <property type="entry name" value="YerB-like_sf"/>
</dbReference>
<gene>
    <name evidence="5" type="ORF">KL86CLO1_12047</name>
</gene>
<name>A0A212K1D0_9FIRM</name>
<dbReference type="Pfam" id="PF11258">
    <property type="entry name" value="DUF3048"/>
    <property type="match status" value="1"/>
</dbReference>
<evidence type="ECO:0000256" key="2">
    <source>
        <dbReference type="SAM" id="SignalP"/>
    </source>
</evidence>
<sequence length="375" mass="40827">MKRFRLLPLCLTLFLLLASCGGEQEESLPAPTITPTPSVSVPPSSSVTPDPSPEATGPLNPLTGLPTETEEEVNARPVAIMLNNLKEALPQQGQSQADIIYECLEEGGITRMLGVYQSIKGVGMVGSIRSARSYYLQLALGHDAIFIHAGGSDVVGVEDAYGKIKEWGVTSLDGVRGPYMSTTVEGGLMWRDPTRRQTMSREHTVVTTGEMMEKLLPTLNIRHEHEEGWNYEMAFADDGTPAGGVDAGAIKAVYSTYKTGVFTYIPEQKLYQVEEYGKPYIDGNTGEQVEVTNVVVLKARRGYTGDSYAHVTIDLASGGTGYFACGGKLIDLLWTKDYPSGQFRYTNLDGNPIVFGRGKTYVNIIPTDQEVEILP</sequence>
<dbReference type="Gene3D" id="3.50.90.10">
    <property type="entry name" value="YerB-like"/>
    <property type="match status" value="1"/>
</dbReference>
<feature type="domain" description="DUF3048" evidence="4">
    <location>
        <begin position="252"/>
        <end position="362"/>
    </location>
</feature>
<dbReference type="PROSITE" id="PS51257">
    <property type="entry name" value="PROKAR_LIPOPROTEIN"/>
    <property type="match status" value="1"/>
</dbReference>
<dbReference type="SUPFAM" id="SSF159774">
    <property type="entry name" value="YerB-like"/>
    <property type="match status" value="1"/>
</dbReference>
<proteinExistence type="predicted"/>
<evidence type="ECO:0008006" key="6">
    <source>
        <dbReference type="Google" id="ProtNLM"/>
    </source>
</evidence>
<feature type="compositionally biased region" description="Low complexity" evidence="1">
    <location>
        <begin position="56"/>
        <end position="65"/>
    </location>
</feature>